<dbReference type="PANTHER" id="PTHR22835:SF659">
    <property type="entry name" value="GDSL LIPASE_ACYLHYDROLASE, PUTATIVE (AFU_ORTHOLOGUE AFUA_2G00510)-RELATED"/>
    <property type="match status" value="1"/>
</dbReference>
<dbReference type="EMBL" id="QGMK01000087">
    <property type="protein sequence ID" value="TVY84411.1"/>
    <property type="molecule type" value="Genomic_DNA"/>
</dbReference>
<evidence type="ECO:0000313" key="4">
    <source>
        <dbReference type="Proteomes" id="UP000469558"/>
    </source>
</evidence>
<feature type="region of interest" description="Disordered" evidence="2">
    <location>
        <begin position="1"/>
        <end position="48"/>
    </location>
</feature>
<feature type="compositionally biased region" description="Polar residues" evidence="2">
    <location>
        <begin position="23"/>
        <end position="32"/>
    </location>
</feature>
<organism evidence="3 4">
    <name type="scientific">Lachnellula suecica</name>
    <dbReference type="NCBI Taxonomy" id="602035"/>
    <lineage>
        <taxon>Eukaryota</taxon>
        <taxon>Fungi</taxon>
        <taxon>Dikarya</taxon>
        <taxon>Ascomycota</taxon>
        <taxon>Pezizomycotina</taxon>
        <taxon>Leotiomycetes</taxon>
        <taxon>Helotiales</taxon>
        <taxon>Lachnaceae</taxon>
        <taxon>Lachnellula</taxon>
    </lineage>
</organism>
<comment type="caution">
    <text evidence="3">The sequence shown here is derived from an EMBL/GenBank/DDBJ whole genome shotgun (WGS) entry which is preliminary data.</text>
</comment>
<dbReference type="Gene3D" id="3.40.50.1110">
    <property type="entry name" value="SGNH hydrolase"/>
    <property type="match status" value="1"/>
</dbReference>
<dbReference type="SUPFAM" id="SSF52266">
    <property type="entry name" value="SGNH hydrolase"/>
    <property type="match status" value="1"/>
</dbReference>
<evidence type="ECO:0000256" key="1">
    <source>
        <dbReference type="ARBA" id="ARBA00008668"/>
    </source>
</evidence>
<dbReference type="CDD" id="cd01846">
    <property type="entry name" value="fatty_acyltransferase_like"/>
    <property type="match status" value="1"/>
</dbReference>
<evidence type="ECO:0000256" key="2">
    <source>
        <dbReference type="SAM" id="MobiDB-lite"/>
    </source>
</evidence>
<gene>
    <name evidence="3" type="primary">aes1_0</name>
    <name evidence="3" type="ORF">LSUE1_G000467</name>
</gene>
<dbReference type="Proteomes" id="UP000469558">
    <property type="component" value="Unassembled WGS sequence"/>
</dbReference>
<comment type="similarity">
    <text evidence="1">Belongs to the 'GDSL' lipolytic enzyme family.</text>
</comment>
<accession>A0A8T9CFY1</accession>
<protein>
    <submittedName>
        <fullName evidence="3">Acetylesterase</fullName>
    </submittedName>
</protein>
<dbReference type="AlphaFoldDB" id="A0A8T9CFY1"/>
<keyword evidence="4" id="KW-1185">Reference proteome</keyword>
<sequence length="360" mass="40487">MEWYYGSPQPNGEPIIPPDTIQDEPSQPNEKSSLLPHRRRDEHPTKRSLFRRTQETVWTPKNREMSLIMIKALTLVIALTVFLSEARGLARNNAGPTYQFCLLILSSGDSYTSTNFDINGAQPSLPDNPMGNTDLGNGQTSANGPVWINYLTTKYQASPVVTYNFGVGGAVIPDNYTYQVNNLYQPKYTTDKFWTGQNTLHLSWIGINDCSFCWLQGGNFTLISDALNQYSALMETMYQTGAKNLFIVNVPPLNRSPLLLEDGSESAERYASCVQNFNENLASYVQTWQSNHPDATIKIYDVHTFFSKVLDNPTAYSFTDNTCQDADNCIWAGSFHILSAMHEIIAKDMKNMLSQFVYNG</sequence>
<evidence type="ECO:0000313" key="3">
    <source>
        <dbReference type="EMBL" id="TVY84411.1"/>
    </source>
</evidence>
<reference evidence="3 4" key="1">
    <citation type="submission" date="2018-05" db="EMBL/GenBank/DDBJ databases">
        <title>Genome sequencing and assembly of the regulated plant pathogen Lachnellula willkommii and related sister species for the development of diagnostic species identification markers.</title>
        <authorList>
            <person name="Giroux E."/>
            <person name="Bilodeau G."/>
        </authorList>
    </citation>
    <scope>NUCLEOTIDE SEQUENCE [LARGE SCALE GENOMIC DNA]</scope>
    <source>
        <strain evidence="3 4">CBS 268.59</strain>
    </source>
</reference>
<dbReference type="OrthoDB" id="1600564at2759"/>
<dbReference type="InterPro" id="IPR036514">
    <property type="entry name" value="SGNH_hydro_sf"/>
</dbReference>
<proteinExistence type="inferred from homology"/>
<dbReference type="GO" id="GO:0016788">
    <property type="term" value="F:hydrolase activity, acting on ester bonds"/>
    <property type="evidence" value="ECO:0007669"/>
    <property type="project" value="InterPro"/>
</dbReference>
<dbReference type="PANTHER" id="PTHR22835">
    <property type="entry name" value="ZINC FINGER FYVE DOMAIN CONTAINING PROTEIN"/>
    <property type="match status" value="1"/>
</dbReference>
<name>A0A8T9CFY1_9HELO</name>
<dbReference type="Pfam" id="PF00657">
    <property type="entry name" value="Lipase_GDSL"/>
    <property type="match status" value="1"/>
</dbReference>
<dbReference type="InterPro" id="IPR001087">
    <property type="entry name" value="GDSL"/>
</dbReference>